<protein>
    <submittedName>
        <fullName evidence="1">Uncharacterized protein</fullName>
    </submittedName>
</protein>
<evidence type="ECO:0000313" key="2">
    <source>
        <dbReference type="Proteomes" id="UP000724584"/>
    </source>
</evidence>
<accession>A0ACB7P506</accession>
<gene>
    <name evidence="1" type="ORF">F5144DRAFT_580491</name>
</gene>
<organism evidence="1 2">
    <name type="scientific">Chaetomium tenue</name>
    <dbReference type="NCBI Taxonomy" id="1854479"/>
    <lineage>
        <taxon>Eukaryota</taxon>
        <taxon>Fungi</taxon>
        <taxon>Dikarya</taxon>
        <taxon>Ascomycota</taxon>
        <taxon>Pezizomycotina</taxon>
        <taxon>Sordariomycetes</taxon>
        <taxon>Sordariomycetidae</taxon>
        <taxon>Sordariales</taxon>
        <taxon>Chaetomiaceae</taxon>
        <taxon>Chaetomium</taxon>
    </lineage>
</organism>
<dbReference type="Proteomes" id="UP000724584">
    <property type="component" value="Unassembled WGS sequence"/>
</dbReference>
<keyword evidence="2" id="KW-1185">Reference proteome</keyword>
<proteinExistence type="predicted"/>
<comment type="caution">
    <text evidence="1">The sequence shown here is derived from an EMBL/GenBank/DDBJ whole genome shotgun (WGS) entry which is preliminary data.</text>
</comment>
<dbReference type="EMBL" id="JAGIZQ010000005">
    <property type="protein sequence ID" value="KAH6628914.1"/>
    <property type="molecule type" value="Genomic_DNA"/>
</dbReference>
<sequence>MSEPSFVAVRPNYFTSFLVILPIFAACSGRHPRRWSLNPPAGPISTAPSCSCRPIHLSQFLRVCDLEQQKPILSNPQPHHDANLRDEIWR</sequence>
<reference evidence="1 2" key="1">
    <citation type="journal article" date="2021" name="Nat. Commun.">
        <title>Genetic determinants of endophytism in the Arabidopsis root mycobiome.</title>
        <authorList>
            <person name="Mesny F."/>
            <person name="Miyauchi S."/>
            <person name="Thiergart T."/>
            <person name="Pickel B."/>
            <person name="Atanasova L."/>
            <person name="Karlsson M."/>
            <person name="Huettel B."/>
            <person name="Barry K.W."/>
            <person name="Haridas S."/>
            <person name="Chen C."/>
            <person name="Bauer D."/>
            <person name="Andreopoulos W."/>
            <person name="Pangilinan J."/>
            <person name="LaButti K."/>
            <person name="Riley R."/>
            <person name="Lipzen A."/>
            <person name="Clum A."/>
            <person name="Drula E."/>
            <person name="Henrissat B."/>
            <person name="Kohler A."/>
            <person name="Grigoriev I.V."/>
            <person name="Martin F.M."/>
            <person name="Hacquard S."/>
        </authorList>
    </citation>
    <scope>NUCLEOTIDE SEQUENCE [LARGE SCALE GENOMIC DNA]</scope>
    <source>
        <strain evidence="1 2">MPI-SDFR-AT-0079</strain>
    </source>
</reference>
<name>A0ACB7P506_9PEZI</name>
<evidence type="ECO:0000313" key="1">
    <source>
        <dbReference type="EMBL" id="KAH6628914.1"/>
    </source>
</evidence>